<dbReference type="PANTHER" id="PTHR10794:SF94">
    <property type="entry name" value="ESTERASE YHET-RELATED"/>
    <property type="match status" value="1"/>
</dbReference>
<dbReference type="GO" id="GO:0034338">
    <property type="term" value="F:short-chain carboxylesterase activity"/>
    <property type="evidence" value="ECO:0007669"/>
    <property type="project" value="TreeGrafter"/>
</dbReference>
<dbReference type="SUPFAM" id="SSF53474">
    <property type="entry name" value="alpha/beta-Hydrolases"/>
    <property type="match status" value="1"/>
</dbReference>
<evidence type="ECO:0000313" key="5">
    <source>
        <dbReference type="Proteomes" id="UP000321548"/>
    </source>
</evidence>
<comment type="caution">
    <text evidence="4">The sequence shown here is derived from an EMBL/GenBank/DDBJ whole genome shotgun (WGS) entry which is preliminary data.</text>
</comment>
<dbReference type="Gene3D" id="3.40.50.1820">
    <property type="entry name" value="alpha/beta hydrolase"/>
    <property type="match status" value="1"/>
</dbReference>
<feature type="active site" description="Charge relay system" evidence="2">
    <location>
        <position position="315"/>
    </location>
</feature>
<evidence type="ECO:0000256" key="2">
    <source>
        <dbReference type="PIRSR" id="PIRSR005211-1"/>
    </source>
</evidence>
<accession>A0A5C8P6G3</accession>
<dbReference type="InterPro" id="IPR029058">
    <property type="entry name" value="AB_hydrolase_fold"/>
</dbReference>
<gene>
    <name evidence="4" type="ORF">FHP08_03510</name>
</gene>
<name>A0A5C8P6G3_9BURK</name>
<dbReference type="InterPro" id="IPR000073">
    <property type="entry name" value="AB_hydrolase_1"/>
</dbReference>
<dbReference type="EMBL" id="VDUY01000001">
    <property type="protein sequence ID" value="TXL68757.1"/>
    <property type="molecule type" value="Genomic_DNA"/>
</dbReference>
<feature type="domain" description="AB hydrolase-1" evidence="3">
    <location>
        <begin position="80"/>
        <end position="319"/>
    </location>
</feature>
<dbReference type="AlphaFoldDB" id="A0A5C8P6G3"/>
<dbReference type="OrthoDB" id="332676at2"/>
<organism evidence="4 5">
    <name type="scientific">Zeimonas arvi</name>
    <dbReference type="NCBI Taxonomy" id="2498847"/>
    <lineage>
        <taxon>Bacteria</taxon>
        <taxon>Pseudomonadati</taxon>
        <taxon>Pseudomonadota</taxon>
        <taxon>Betaproteobacteria</taxon>
        <taxon>Burkholderiales</taxon>
        <taxon>Burkholderiaceae</taxon>
        <taxon>Zeimonas</taxon>
    </lineage>
</organism>
<feature type="active site" description="Charge relay system" evidence="2">
    <location>
        <position position="287"/>
    </location>
</feature>
<dbReference type="PIRSF" id="PIRSF005211">
    <property type="entry name" value="Ab_hydro_YheT"/>
    <property type="match status" value="1"/>
</dbReference>
<dbReference type="PANTHER" id="PTHR10794">
    <property type="entry name" value="ABHYDROLASE DOMAIN-CONTAINING PROTEIN"/>
    <property type="match status" value="1"/>
</dbReference>
<dbReference type="GO" id="GO:0047372">
    <property type="term" value="F:monoacylglycerol lipase activity"/>
    <property type="evidence" value="ECO:0007669"/>
    <property type="project" value="TreeGrafter"/>
</dbReference>
<evidence type="ECO:0000256" key="1">
    <source>
        <dbReference type="ARBA" id="ARBA00010884"/>
    </source>
</evidence>
<dbReference type="InterPro" id="IPR050960">
    <property type="entry name" value="AB_hydrolase_4_sf"/>
</dbReference>
<reference evidence="4 5" key="1">
    <citation type="submission" date="2019-06" db="EMBL/GenBank/DDBJ databases">
        <title>Quisquiliibacterium sp. nov., isolated from a maize field.</title>
        <authorList>
            <person name="Lin S.-Y."/>
            <person name="Tsai C.-F."/>
            <person name="Young C.-C."/>
        </authorList>
    </citation>
    <scope>NUCLEOTIDE SEQUENCE [LARGE SCALE GENOMIC DNA]</scope>
    <source>
        <strain evidence="4 5">CC-CFT501</strain>
    </source>
</reference>
<keyword evidence="5" id="KW-1185">Reference proteome</keyword>
<dbReference type="InterPro" id="IPR012020">
    <property type="entry name" value="ABHD4"/>
</dbReference>
<evidence type="ECO:0000259" key="3">
    <source>
        <dbReference type="Pfam" id="PF00561"/>
    </source>
</evidence>
<dbReference type="RefSeq" id="WP_147702893.1">
    <property type="nucleotide sequence ID" value="NZ_VDUY01000001.1"/>
</dbReference>
<comment type="similarity">
    <text evidence="1">Belongs to the AB hydrolase superfamily. AB hydrolase 4 family.</text>
</comment>
<dbReference type="Pfam" id="PF00561">
    <property type="entry name" value="Abhydrolase_1"/>
    <property type="match status" value="1"/>
</dbReference>
<dbReference type="Proteomes" id="UP000321548">
    <property type="component" value="Unassembled WGS sequence"/>
</dbReference>
<feature type="active site" description="Charge relay system" evidence="2">
    <location>
        <position position="161"/>
    </location>
</feature>
<protein>
    <submittedName>
        <fullName evidence="4">Alpha/beta fold hydrolase</fullName>
    </submittedName>
</protein>
<evidence type="ECO:0000313" key="4">
    <source>
        <dbReference type="EMBL" id="TXL68757.1"/>
    </source>
</evidence>
<sequence>MRARDGRRDGYRPPRWLRGPHLQTIWPATLAPKPPVRYVRERWDTPDGDFIEIDLLADDPPRGAVHTGGSGPLARHEVRPFVVLFHGLEGDSDSHYARSLMAALPARGWRGAVAHFRGCGGAPNRLPRAYHSGDSEEIDWILRRFAAGPARGAPLHAVGVSLGGNALLKWLGERGESAAFVRSAAAVSPPQDLAAGAAALARGFNRVYTANFLVTLKRKSLAQLDRHPGLFDRERVLAARDFFDFDDAVTAPLHGFAGAQDYWRRSSCKPFLRGIRVPTAIVHAYNDPFLPAGALAGPAEVSAAVRLDYSAEGGHVGFATGVPPGRLDWLPARLLEHLDPEHGDG</sequence>
<keyword evidence="4" id="KW-0378">Hydrolase</keyword>
<proteinExistence type="inferred from homology"/>